<accession>A0A498IHK9</accession>
<evidence type="ECO:0000256" key="1">
    <source>
        <dbReference type="ARBA" id="ARBA00005536"/>
    </source>
</evidence>
<comment type="caution">
    <text evidence="3">The sequence shown here is derived from an EMBL/GenBank/DDBJ whole genome shotgun (WGS) entry which is preliminary data.</text>
</comment>
<dbReference type="GO" id="GO:0015031">
    <property type="term" value="P:protein transport"/>
    <property type="evidence" value="ECO:0007669"/>
    <property type="project" value="InterPro"/>
</dbReference>
<dbReference type="EMBL" id="RDQH01000337">
    <property type="protein sequence ID" value="RXH83098.1"/>
    <property type="molecule type" value="Genomic_DNA"/>
</dbReference>
<dbReference type="Gene3D" id="1.20.1260.60">
    <property type="entry name" value="Vacuolar protein sorting-associated protein Ist1"/>
    <property type="match status" value="1"/>
</dbReference>
<organism evidence="3 4">
    <name type="scientific">Malus domestica</name>
    <name type="common">Apple</name>
    <name type="synonym">Pyrus malus</name>
    <dbReference type="NCBI Taxonomy" id="3750"/>
    <lineage>
        <taxon>Eukaryota</taxon>
        <taxon>Viridiplantae</taxon>
        <taxon>Streptophyta</taxon>
        <taxon>Embryophyta</taxon>
        <taxon>Tracheophyta</taxon>
        <taxon>Spermatophyta</taxon>
        <taxon>Magnoliopsida</taxon>
        <taxon>eudicotyledons</taxon>
        <taxon>Gunneridae</taxon>
        <taxon>Pentapetalae</taxon>
        <taxon>rosids</taxon>
        <taxon>fabids</taxon>
        <taxon>Rosales</taxon>
        <taxon>Rosaceae</taxon>
        <taxon>Amygdaloideae</taxon>
        <taxon>Maleae</taxon>
        <taxon>Malus</taxon>
    </lineage>
</organism>
<dbReference type="PANTHER" id="PTHR12161:SF58">
    <property type="entry name" value="REGULATOR OF VPS4 ACTIVITY IN THE MVB PATHWAY PROTEIN"/>
    <property type="match status" value="1"/>
</dbReference>
<sequence>MIKLIISATALRNRTVEDLPAAVGEAVASLIFAASRCGELPELILLGGLFKEQCGRELDIISVELLPGNRVNSQLMEKPCITLIPMIIIALQTKISSMSRKLMGFNNKFRNSEIEKKSPGIRCSLSKGRLSLATPTHSQNGSNSTAGSVGSTKNQDTCSSRY</sequence>
<dbReference type="Proteomes" id="UP000290289">
    <property type="component" value="Chromosome 11"/>
</dbReference>
<comment type="similarity">
    <text evidence="1">Belongs to the IST1 family.</text>
</comment>
<dbReference type="Pfam" id="PF03398">
    <property type="entry name" value="Ist1"/>
    <property type="match status" value="1"/>
</dbReference>
<dbReference type="STRING" id="3750.A0A498IHK9"/>
<keyword evidence="4" id="KW-1185">Reference proteome</keyword>
<proteinExistence type="inferred from homology"/>
<dbReference type="InterPro" id="IPR005061">
    <property type="entry name" value="Ist1"/>
</dbReference>
<evidence type="ECO:0000313" key="3">
    <source>
        <dbReference type="EMBL" id="RXH83098.1"/>
    </source>
</evidence>
<feature type="region of interest" description="Disordered" evidence="2">
    <location>
        <begin position="132"/>
        <end position="162"/>
    </location>
</feature>
<evidence type="ECO:0000313" key="4">
    <source>
        <dbReference type="Proteomes" id="UP000290289"/>
    </source>
</evidence>
<reference evidence="3 4" key="1">
    <citation type="submission" date="2018-10" db="EMBL/GenBank/DDBJ databases">
        <title>A high-quality apple genome assembly.</title>
        <authorList>
            <person name="Hu J."/>
        </authorList>
    </citation>
    <scope>NUCLEOTIDE SEQUENCE [LARGE SCALE GENOMIC DNA]</scope>
    <source>
        <strain evidence="4">cv. HFTH1</strain>
        <tissue evidence="3">Young leaf</tissue>
    </source>
</reference>
<protein>
    <submittedName>
        <fullName evidence="3">Uncharacterized protein</fullName>
    </submittedName>
</protein>
<dbReference type="InterPro" id="IPR042277">
    <property type="entry name" value="IST1-like"/>
</dbReference>
<feature type="compositionally biased region" description="Polar residues" evidence="2">
    <location>
        <begin position="133"/>
        <end position="162"/>
    </location>
</feature>
<dbReference type="PANTHER" id="PTHR12161">
    <property type="entry name" value="IST1 FAMILY MEMBER"/>
    <property type="match status" value="1"/>
</dbReference>
<dbReference type="AlphaFoldDB" id="A0A498IHK9"/>
<evidence type="ECO:0000256" key="2">
    <source>
        <dbReference type="SAM" id="MobiDB-lite"/>
    </source>
</evidence>
<name>A0A498IHK9_MALDO</name>
<gene>
    <name evidence="3" type="ORF">DVH24_003596</name>
</gene>